<dbReference type="InterPro" id="IPR003439">
    <property type="entry name" value="ABC_transporter-like_ATP-bd"/>
</dbReference>
<evidence type="ECO:0000256" key="2">
    <source>
        <dbReference type="ARBA" id="ARBA00022448"/>
    </source>
</evidence>
<protein>
    <submittedName>
        <fullName evidence="11">Heme ABC transporter ATP-binding protein</fullName>
    </submittedName>
    <submittedName>
        <fullName evidence="10">Nucleoside ABC transporter ATP-binding protein</fullName>
    </submittedName>
</protein>
<dbReference type="EMBL" id="LGCM01000064">
    <property type="protein sequence ID" value="KPL76199.1"/>
    <property type="molecule type" value="Genomic_DNA"/>
</dbReference>
<dbReference type="PANTHER" id="PTHR43790:SF4">
    <property type="entry name" value="GUANOSINE IMPORT ATP-BINDING PROTEIN NUPO"/>
    <property type="match status" value="1"/>
</dbReference>
<feature type="domain" description="ABC transporter" evidence="9">
    <location>
        <begin position="266"/>
        <end position="510"/>
    </location>
</feature>
<dbReference type="Pfam" id="PF00005">
    <property type="entry name" value="ABC_tran"/>
    <property type="match status" value="2"/>
</dbReference>
<dbReference type="CDD" id="cd03215">
    <property type="entry name" value="ABC_Carb_Monos_II"/>
    <property type="match status" value="1"/>
</dbReference>
<dbReference type="GO" id="GO:0005524">
    <property type="term" value="F:ATP binding"/>
    <property type="evidence" value="ECO:0007669"/>
    <property type="project" value="UniProtKB-KW"/>
</dbReference>
<sequence length="522" mass="56981">MDQESNANLAVNVVEMRGIVKRFPGVLANDHVNFDLQKGEIHALLGENGAGKSTLMNILAGMYRPDYGTITVNGQPVNFTSPADAIRAGIGMIHQHFMLVPSQNVTENILLGLKEPRFIMNIRKYEDAVAALGERYGLKVDPRAKIWQLSVGEQQRVEILKALYRGANILIMDEPTAVLAPKEIEELFMTLRSMTKQEKSIIFISHKLHEITSISNRVTVMRKGKVTSQGISVDGVTRADLARLMVGRDVEFNIEKEPCQVGGMVLQVQNVQAMNDKGLPALRGVSLTVNSGEIVGLAGVAGNGQSELAEVIAGLRKVTGGKIFVQGEDITNQSVKRSITSGVSLVPEDRTRVGTAPNLSMTDNVIMKNYKQAPIGRGWMINAPAADDYAKRLKDTYDIMTPSTQTSVRLMSGGNLQKVILAREISSQPALMVAVQPTRGLDVGAIEGVQHLLLEQRKNCAAILLISEELEELLALSDRIYVIYEGQIMGEVTDGDIEKIGQMMLGARTEQLETAEGESNHD</sequence>
<dbReference type="InterPro" id="IPR017871">
    <property type="entry name" value="ABC_transporter-like_CS"/>
</dbReference>
<evidence type="ECO:0000256" key="8">
    <source>
        <dbReference type="ARBA" id="ARBA00023136"/>
    </source>
</evidence>
<dbReference type="Proteomes" id="UP000050501">
    <property type="component" value="Unassembled WGS sequence"/>
</dbReference>
<keyword evidence="6 10" id="KW-0067">ATP-binding</keyword>
<proteinExistence type="predicted"/>
<evidence type="ECO:0000256" key="5">
    <source>
        <dbReference type="ARBA" id="ARBA00022741"/>
    </source>
</evidence>
<evidence type="ECO:0000256" key="4">
    <source>
        <dbReference type="ARBA" id="ARBA00022737"/>
    </source>
</evidence>
<reference evidence="11 12" key="2">
    <citation type="submission" date="2015-07" db="EMBL/GenBank/DDBJ databases">
        <title>Genome sequence of Levilinea saccharolytica DSM 16555.</title>
        <authorList>
            <person name="Hemp J."/>
            <person name="Ward L.M."/>
            <person name="Pace L.A."/>
            <person name="Fischer W.W."/>
        </authorList>
    </citation>
    <scope>NUCLEOTIDE SEQUENCE [LARGE SCALE GENOMIC DNA]</scope>
    <source>
        <strain evidence="11 12">KIBI-1</strain>
    </source>
</reference>
<reference evidence="10" key="1">
    <citation type="journal article" date="2015" name="Genome Announc.">
        <title>Draft Genome Sequences of Anaerolinea thermolimosa IMO-1, Bellilinea caldifistulae GOMI-1, Leptolinea tardivitalis YMTK-2, Levilinea saccharolytica KIBI-1, Longilinea arvoryzae KOME-1, Previously Described as Members of the Class Anaerolineae (Chloroflexi).</title>
        <authorList>
            <person name="Matsuura N."/>
            <person name="Tourlousse M.D."/>
            <person name="Ohashi A."/>
            <person name="Hugenholtz P."/>
            <person name="Sekiguchi Y."/>
        </authorList>
    </citation>
    <scope>NUCLEOTIDE SEQUENCE</scope>
    <source>
        <strain evidence="10">KIBI-1</strain>
    </source>
</reference>
<evidence type="ECO:0000313" key="10">
    <source>
        <dbReference type="EMBL" id="GAP19037.1"/>
    </source>
</evidence>
<organism evidence="10">
    <name type="scientific">Levilinea saccharolytica</name>
    <dbReference type="NCBI Taxonomy" id="229921"/>
    <lineage>
        <taxon>Bacteria</taxon>
        <taxon>Bacillati</taxon>
        <taxon>Chloroflexota</taxon>
        <taxon>Anaerolineae</taxon>
        <taxon>Anaerolineales</taxon>
        <taxon>Anaerolineaceae</taxon>
        <taxon>Levilinea</taxon>
    </lineage>
</organism>
<dbReference type="InterPro" id="IPR027417">
    <property type="entry name" value="P-loop_NTPase"/>
</dbReference>
<feature type="domain" description="ABC transporter" evidence="9">
    <location>
        <begin position="14"/>
        <end position="248"/>
    </location>
</feature>
<dbReference type="InterPro" id="IPR003593">
    <property type="entry name" value="AAA+_ATPase"/>
</dbReference>
<dbReference type="RefSeq" id="WP_062419346.1">
    <property type="nucleotide sequence ID" value="NZ_BBXZ01000157.1"/>
</dbReference>
<evidence type="ECO:0000256" key="7">
    <source>
        <dbReference type="ARBA" id="ARBA00022967"/>
    </source>
</evidence>
<evidence type="ECO:0000256" key="1">
    <source>
        <dbReference type="ARBA" id="ARBA00004202"/>
    </source>
</evidence>
<dbReference type="Gene3D" id="3.40.50.300">
    <property type="entry name" value="P-loop containing nucleotide triphosphate hydrolases"/>
    <property type="match status" value="2"/>
</dbReference>
<evidence type="ECO:0000256" key="6">
    <source>
        <dbReference type="ARBA" id="ARBA00022840"/>
    </source>
</evidence>
<evidence type="ECO:0000313" key="11">
    <source>
        <dbReference type="EMBL" id="KPL76199.1"/>
    </source>
</evidence>
<evidence type="ECO:0000256" key="3">
    <source>
        <dbReference type="ARBA" id="ARBA00022475"/>
    </source>
</evidence>
<evidence type="ECO:0000313" key="12">
    <source>
        <dbReference type="Proteomes" id="UP000050501"/>
    </source>
</evidence>
<dbReference type="GO" id="GO:0005886">
    <property type="term" value="C:plasma membrane"/>
    <property type="evidence" value="ECO:0007669"/>
    <property type="project" value="UniProtKB-SubCell"/>
</dbReference>
<dbReference type="STRING" id="229921.ADN01_16735"/>
<keyword evidence="3" id="KW-1003">Cell membrane</keyword>
<dbReference type="EMBL" id="DF967975">
    <property type="protein sequence ID" value="GAP19037.1"/>
    <property type="molecule type" value="Genomic_DNA"/>
</dbReference>
<keyword evidence="5" id="KW-0547">Nucleotide-binding</keyword>
<dbReference type="AlphaFoldDB" id="A0A0M8JPC6"/>
<dbReference type="SMART" id="SM00382">
    <property type="entry name" value="AAA"/>
    <property type="match status" value="1"/>
</dbReference>
<keyword evidence="7" id="KW-1278">Translocase</keyword>
<evidence type="ECO:0000259" key="9">
    <source>
        <dbReference type="PROSITE" id="PS50893"/>
    </source>
</evidence>
<keyword evidence="2" id="KW-0813">Transport</keyword>
<dbReference type="SUPFAM" id="SSF52540">
    <property type="entry name" value="P-loop containing nucleoside triphosphate hydrolases"/>
    <property type="match status" value="2"/>
</dbReference>
<dbReference type="PATRIC" id="fig|229921.5.peg.1747"/>
<keyword evidence="12" id="KW-1185">Reference proteome</keyword>
<dbReference type="CDD" id="cd03216">
    <property type="entry name" value="ABC_Carb_Monos_I"/>
    <property type="match status" value="1"/>
</dbReference>
<keyword evidence="4" id="KW-0677">Repeat</keyword>
<dbReference type="OrthoDB" id="9771863at2"/>
<accession>A0A0M8JPC6</accession>
<dbReference type="PANTHER" id="PTHR43790">
    <property type="entry name" value="CARBOHYDRATE TRANSPORT ATP-BINDING PROTEIN MG119-RELATED"/>
    <property type="match status" value="1"/>
</dbReference>
<name>A0A0M8JPC6_9CHLR</name>
<dbReference type="FunFam" id="3.40.50.300:FF:000127">
    <property type="entry name" value="Ribose import ATP-binding protein RbsA"/>
    <property type="match status" value="1"/>
</dbReference>
<dbReference type="GO" id="GO:0016887">
    <property type="term" value="F:ATP hydrolysis activity"/>
    <property type="evidence" value="ECO:0007669"/>
    <property type="project" value="InterPro"/>
</dbReference>
<dbReference type="InterPro" id="IPR050107">
    <property type="entry name" value="ABC_carbohydrate_import_ATPase"/>
</dbReference>
<gene>
    <name evidence="11" type="ORF">ADN01_16735</name>
    <name evidence="10" type="ORF">LSAC_02935</name>
</gene>
<dbReference type="PROSITE" id="PS50893">
    <property type="entry name" value="ABC_TRANSPORTER_2"/>
    <property type="match status" value="2"/>
</dbReference>
<comment type="subcellular location">
    <subcellularLocation>
        <location evidence="1">Cell membrane</location>
        <topology evidence="1">Peripheral membrane protein</topology>
    </subcellularLocation>
</comment>
<keyword evidence="8" id="KW-0472">Membrane</keyword>
<dbReference type="PROSITE" id="PS00211">
    <property type="entry name" value="ABC_TRANSPORTER_1"/>
    <property type="match status" value="2"/>
</dbReference>